<accession>A0A448WZV6</accession>
<dbReference type="Proteomes" id="UP000784294">
    <property type="component" value="Unassembled WGS sequence"/>
</dbReference>
<dbReference type="AlphaFoldDB" id="A0A448WZV6"/>
<comment type="caution">
    <text evidence="1">The sequence shown here is derived from an EMBL/GenBank/DDBJ whole genome shotgun (WGS) entry which is preliminary data.</text>
</comment>
<sequence length="221" mass="24994">MNLWLFTSGFVNNGGLRGVATVDPCKRMIAFHKNINLDDFRILVYKEFNIHPCLIACIKNSQGIIVPFSSKSITDTTEDAPYTLEGLVQYLANLDLRFSKAEREICALELRGFSTFSVISGLSAPSEDYGHECSAADMGFSSSNQEIHEGLINQTSIRSRKIMLKDEPLWCNQDTDIDPPDQAHTDAQFGQLLYELEEMQQRLDRMIEANWTGILNHSPLW</sequence>
<organism evidence="1 2">
    <name type="scientific">Protopolystoma xenopodis</name>
    <dbReference type="NCBI Taxonomy" id="117903"/>
    <lineage>
        <taxon>Eukaryota</taxon>
        <taxon>Metazoa</taxon>
        <taxon>Spiralia</taxon>
        <taxon>Lophotrochozoa</taxon>
        <taxon>Platyhelminthes</taxon>
        <taxon>Monogenea</taxon>
        <taxon>Polyopisthocotylea</taxon>
        <taxon>Polystomatidea</taxon>
        <taxon>Polystomatidae</taxon>
        <taxon>Protopolystoma</taxon>
    </lineage>
</organism>
<evidence type="ECO:0000313" key="2">
    <source>
        <dbReference type="Proteomes" id="UP000784294"/>
    </source>
</evidence>
<reference evidence="1" key="1">
    <citation type="submission" date="2018-11" db="EMBL/GenBank/DDBJ databases">
        <authorList>
            <consortium name="Pathogen Informatics"/>
        </authorList>
    </citation>
    <scope>NUCLEOTIDE SEQUENCE</scope>
</reference>
<keyword evidence="2" id="KW-1185">Reference proteome</keyword>
<dbReference type="EMBL" id="CAAALY010067667">
    <property type="protein sequence ID" value="VEL24423.1"/>
    <property type="molecule type" value="Genomic_DNA"/>
</dbReference>
<evidence type="ECO:0000313" key="1">
    <source>
        <dbReference type="EMBL" id="VEL24423.1"/>
    </source>
</evidence>
<gene>
    <name evidence="1" type="ORF">PXEA_LOCUS17863</name>
</gene>
<name>A0A448WZV6_9PLAT</name>
<protein>
    <submittedName>
        <fullName evidence="1">Uncharacterized protein</fullName>
    </submittedName>
</protein>
<proteinExistence type="predicted"/>